<protein>
    <submittedName>
        <fullName evidence="1">Uncharacterized protein</fullName>
    </submittedName>
</protein>
<dbReference type="HOGENOM" id="CLU_063419_0_0_6"/>
<dbReference type="KEGG" id="kpm:KPHS_44950"/>
<dbReference type="GeneID" id="11849548"/>
<dbReference type="RefSeq" id="YP_005228795.1">
    <property type="nucleotide sequence ID" value="NC_016845.1"/>
</dbReference>
<proteinExistence type="predicted"/>
<dbReference type="RefSeq" id="WP_004188579.1">
    <property type="nucleotide sequence ID" value="NC_016845.1"/>
</dbReference>
<name>A0A0H3GVH3_KLEPH</name>
<gene>
    <name evidence="1" type="ordered locus">KPHS_44950</name>
</gene>
<organism evidence="1 2">
    <name type="scientific">Klebsiella pneumoniae subsp. pneumoniae (strain HS11286)</name>
    <dbReference type="NCBI Taxonomy" id="1125630"/>
    <lineage>
        <taxon>Bacteria</taxon>
        <taxon>Pseudomonadati</taxon>
        <taxon>Pseudomonadota</taxon>
        <taxon>Gammaproteobacteria</taxon>
        <taxon>Enterobacterales</taxon>
        <taxon>Enterobacteriaceae</taxon>
        <taxon>Klebsiella/Raoultella group</taxon>
        <taxon>Klebsiella</taxon>
        <taxon>Klebsiella pneumoniae complex</taxon>
    </lineage>
</organism>
<reference evidence="1 2" key="1">
    <citation type="journal article" date="2012" name="J. Bacteriol.">
        <title>Complete genome sequence of Klebsiella pneumoniae subsp. pneumoniae HS11286, a multidrug-resistant strain isolated from human sputum.</title>
        <authorList>
            <person name="Liu P."/>
            <person name="Li P."/>
            <person name="Jiang X."/>
            <person name="Bi D."/>
            <person name="Xie Y."/>
            <person name="Tai C."/>
            <person name="Deng Z."/>
            <person name="Rajakumar K."/>
            <person name="Ou H.Y."/>
        </authorList>
    </citation>
    <scope>NUCLEOTIDE SEQUENCE [LARGE SCALE GENOMIC DNA]</scope>
    <source>
        <strain evidence="1 2">HS11286</strain>
    </source>
</reference>
<accession>A0A0H3GVH3</accession>
<dbReference type="EMBL" id="CP003200">
    <property type="protein sequence ID" value="AEW63193.1"/>
    <property type="molecule type" value="Genomic_DNA"/>
</dbReference>
<evidence type="ECO:0000313" key="1">
    <source>
        <dbReference type="EMBL" id="AEW63193.1"/>
    </source>
</evidence>
<dbReference type="PATRIC" id="fig|1125630.4.peg.4392"/>
<evidence type="ECO:0000313" key="2">
    <source>
        <dbReference type="Proteomes" id="UP000007841"/>
    </source>
</evidence>
<keyword evidence="2" id="KW-1185">Reference proteome</keyword>
<dbReference type="Proteomes" id="UP000007841">
    <property type="component" value="Chromosome"/>
</dbReference>
<sequence length="371" mass="42968">MSDLPKNIQVIFDNNPMLKELIPNPVLASGSSFIVAFNDKLALSTKNSEKDDIYKVVFKKDSSRDLMAINSGELKGLLTTTCIEKGKISDVAGLEKIEIDNKNELMPTLLGISLYSSIQASLSYISQLFTDIRNHQIIEEQARFERISETIVDSFRSIPDISLDRSMRDVYLTRIVKNNDDCFELYASQRIQFAKLLQSEPEYYSTGYNHYYNSNNGQRFYPDRFFINNVLTHPVFAVFERLVAGRICEIVISGNFSDSNIQRHKDFIYRIQTKLEELMKYRLCAFERFTMEQKNIIDEDLNLTGHDRKELEKNLAEHINFVKEINEKIFSLLKNKLDGFNVLTHLMDQDEITIYILDGKLLINNFKSTPN</sequence>
<dbReference type="AlphaFoldDB" id="A0A0H3GVH3"/>